<dbReference type="CDD" id="cd05154">
    <property type="entry name" value="ACAD10_11_N-like"/>
    <property type="match status" value="1"/>
</dbReference>
<dbReference type="RefSeq" id="WP_109750553.1">
    <property type="nucleotide sequence ID" value="NZ_AP022603.1"/>
</dbReference>
<keyword evidence="3" id="KW-1185">Reference proteome</keyword>
<name>A0A1X1R899_MYCFA</name>
<feature type="domain" description="Aminoglycoside phosphotransferase" evidence="1">
    <location>
        <begin position="43"/>
        <end position="264"/>
    </location>
</feature>
<dbReference type="InterPro" id="IPR041726">
    <property type="entry name" value="ACAD10_11_N"/>
</dbReference>
<protein>
    <recommendedName>
        <fullName evidence="1">Aminoglycoside phosphotransferase domain-containing protein</fullName>
    </recommendedName>
</protein>
<reference evidence="2 3" key="1">
    <citation type="submission" date="2016-01" db="EMBL/GenBank/DDBJ databases">
        <title>The new phylogeny of the genus Mycobacterium.</title>
        <authorList>
            <person name="Tarcisio F."/>
            <person name="Conor M."/>
            <person name="Antonella G."/>
            <person name="Elisabetta G."/>
            <person name="Giulia F.S."/>
            <person name="Sara T."/>
            <person name="Anna F."/>
            <person name="Clotilde B."/>
            <person name="Roberto B."/>
            <person name="Veronica D.S."/>
            <person name="Fabio R."/>
            <person name="Monica P."/>
            <person name="Olivier J."/>
            <person name="Enrico T."/>
            <person name="Nicola S."/>
        </authorList>
    </citation>
    <scope>NUCLEOTIDE SEQUENCE [LARGE SCALE GENOMIC DNA]</scope>
    <source>
        <strain evidence="2 3">DSM 44179</strain>
    </source>
</reference>
<dbReference type="Proteomes" id="UP000193484">
    <property type="component" value="Unassembled WGS sequence"/>
</dbReference>
<dbReference type="Gene3D" id="3.90.1200.10">
    <property type="match status" value="1"/>
</dbReference>
<accession>A0A1X1R899</accession>
<evidence type="ECO:0000259" key="1">
    <source>
        <dbReference type="Pfam" id="PF01636"/>
    </source>
</evidence>
<evidence type="ECO:0000313" key="3">
    <source>
        <dbReference type="Proteomes" id="UP000193484"/>
    </source>
</evidence>
<dbReference type="InterPro" id="IPR011009">
    <property type="entry name" value="Kinase-like_dom_sf"/>
</dbReference>
<dbReference type="Pfam" id="PF01636">
    <property type="entry name" value="APH"/>
    <property type="match status" value="1"/>
</dbReference>
<dbReference type="Gene3D" id="3.30.200.20">
    <property type="entry name" value="Phosphorylase Kinase, domain 1"/>
    <property type="match status" value="1"/>
</dbReference>
<organism evidence="2 3">
    <name type="scientific">Mycolicibacterium fallax</name>
    <name type="common">Mycobacterium fallax</name>
    <dbReference type="NCBI Taxonomy" id="1793"/>
    <lineage>
        <taxon>Bacteria</taxon>
        <taxon>Bacillati</taxon>
        <taxon>Actinomycetota</taxon>
        <taxon>Actinomycetes</taxon>
        <taxon>Mycobacteriales</taxon>
        <taxon>Mycobacteriaceae</taxon>
        <taxon>Mycolicibacterium</taxon>
    </lineage>
</organism>
<comment type="caution">
    <text evidence="2">The sequence shown here is derived from an EMBL/GenBank/DDBJ whole genome shotgun (WGS) entry which is preliminary data.</text>
</comment>
<sequence length="337" mass="36431">MSADEFDTARLQRWLGAEVDPTITGLTVTRMGGGNSSGAWQLDFRTSAGPGMLVLKTTSDTGLVYDCRASREGRIFAAANRVGAPLPAVVAIDDADAAVGRPCFVMERIAGRTVPESTPASFHGDGWFRDEDAAVQQAVWWSFLDTLAALHAVPPNDIPAHYDTPGPAGVLDYWRGSLLDAAPADRVPRQLAAIDWLRDNLPEDADEQPALCMGDARLGNALLDGNRVTTLVDFEVAYIGNPAADIGYCLMQESFTRLLTDRPATGIPSPQQTWDRWEQLTGRSVPQRDYWTAFGATVLCVTGTRAMLSWGVPVETIDTANIVVPEWEALIERAAAA</sequence>
<gene>
    <name evidence="2" type="ORF">AWC04_14035</name>
</gene>
<dbReference type="EMBL" id="LQOJ01000047">
    <property type="protein sequence ID" value="ORV01104.1"/>
    <property type="molecule type" value="Genomic_DNA"/>
</dbReference>
<dbReference type="STRING" id="1793.AWC04_14035"/>
<dbReference type="PANTHER" id="PTHR21310:SF40">
    <property type="entry name" value="AMINOGLYCOSIDE PHOSPHOTRANSFERASE DOMAIN-CONTAINING PROTEIN-RELATED"/>
    <property type="match status" value="1"/>
</dbReference>
<dbReference type="OrthoDB" id="3806873at2"/>
<dbReference type="InterPro" id="IPR051678">
    <property type="entry name" value="AGP_Transferase"/>
</dbReference>
<evidence type="ECO:0000313" key="2">
    <source>
        <dbReference type="EMBL" id="ORV01104.1"/>
    </source>
</evidence>
<dbReference type="AlphaFoldDB" id="A0A1X1R899"/>
<proteinExistence type="predicted"/>
<dbReference type="InterPro" id="IPR002575">
    <property type="entry name" value="Aminoglycoside_PTrfase"/>
</dbReference>
<dbReference type="PANTHER" id="PTHR21310">
    <property type="entry name" value="AMINOGLYCOSIDE PHOSPHOTRANSFERASE-RELATED-RELATED"/>
    <property type="match status" value="1"/>
</dbReference>
<dbReference type="SUPFAM" id="SSF56112">
    <property type="entry name" value="Protein kinase-like (PK-like)"/>
    <property type="match status" value="1"/>
</dbReference>